<keyword evidence="8" id="KW-0808">Transferase</keyword>
<feature type="repeat" description="Lumazine-binding" evidence="11">
    <location>
        <begin position="1"/>
        <end position="96"/>
    </location>
</feature>
<comment type="subunit">
    <text evidence="4">Homotrimer.</text>
</comment>
<evidence type="ECO:0000256" key="3">
    <source>
        <dbReference type="ARBA" id="ARBA00004887"/>
    </source>
</evidence>
<dbReference type="PATRIC" id="fig|1285586.5.peg.4417"/>
<feature type="domain" description="Lumazine-binding" evidence="12">
    <location>
        <begin position="97"/>
        <end position="193"/>
    </location>
</feature>
<dbReference type="NCBIfam" id="NF009566">
    <property type="entry name" value="PRK13020.1"/>
    <property type="match status" value="1"/>
</dbReference>
<dbReference type="InterPro" id="IPR017938">
    <property type="entry name" value="Riboflavin_synthase-like_b-brl"/>
</dbReference>
<feature type="domain" description="Lumazine-binding" evidence="12">
    <location>
        <begin position="1"/>
        <end position="96"/>
    </location>
</feature>
<sequence length="212" mass="23014">MFTGIIEDVGAVKTLQNNRQSMKITVISPKMVGDVKLGDSIAVNGVCLTVTSFNEQEMTMDVMPETVKATNLRQLAVGDPVNLERAMPADGRFGGHFVSGHVDGVGKILRKRPMANAVYIDIELSEELTSYCIPKGSITIDGTSLTLFHVEQNSVTVSLIPHTYSETIFGTKNVGALVNIETDLLGKYIMHQLQRGQATSAITRGYLAKHGF</sequence>
<keyword evidence="9" id="KW-0677">Repeat</keyword>
<dbReference type="AlphaFoldDB" id="R7Z8Y0"/>
<dbReference type="InterPro" id="IPR023366">
    <property type="entry name" value="ATP_synth_asu-like_sf"/>
</dbReference>
<dbReference type="PIRSF" id="PIRSF000498">
    <property type="entry name" value="Riboflavin_syn_A"/>
    <property type="match status" value="1"/>
</dbReference>
<evidence type="ECO:0000256" key="7">
    <source>
        <dbReference type="ARBA" id="ARBA00022619"/>
    </source>
</evidence>
<dbReference type="Gene3D" id="2.40.30.20">
    <property type="match status" value="2"/>
</dbReference>
<dbReference type="PANTHER" id="PTHR21098:SF12">
    <property type="entry name" value="RIBOFLAVIN SYNTHASE"/>
    <property type="match status" value="1"/>
</dbReference>
<comment type="caution">
    <text evidence="13">The sequence shown here is derived from an EMBL/GenBank/DDBJ whole genome shotgun (WGS) entry which is preliminary data.</text>
</comment>
<dbReference type="InterPro" id="IPR026017">
    <property type="entry name" value="Lumazine-bd_dom"/>
</dbReference>
<dbReference type="PANTHER" id="PTHR21098">
    <property type="entry name" value="RIBOFLAVIN SYNTHASE ALPHA CHAIN"/>
    <property type="match status" value="1"/>
</dbReference>
<dbReference type="NCBIfam" id="TIGR00187">
    <property type="entry name" value="ribE"/>
    <property type="match status" value="1"/>
</dbReference>
<proteinExistence type="predicted"/>
<accession>R7Z8Y0</accession>
<dbReference type="InterPro" id="IPR001783">
    <property type="entry name" value="Lumazine-bd"/>
</dbReference>
<comment type="pathway">
    <text evidence="3">Cofactor biosynthesis; riboflavin biosynthesis; riboflavin from 2-hydroxy-3-oxobutyl phosphate and 5-amino-6-(D-ribitylamino)uracil: step 2/2.</text>
</comment>
<evidence type="ECO:0000313" key="14">
    <source>
        <dbReference type="Proteomes" id="UP000013911"/>
    </source>
</evidence>
<dbReference type="FunFam" id="2.40.30.20:FF:000004">
    <property type="entry name" value="Riboflavin synthase, alpha subunit"/>
    <property type="match status" value="1"/>
</dbReference>
<dbReference type="CDD" id="cd00402">
    <property type="entry name" value="Riboflavin_synthase_like"/>
    <property type="match status" value="1"/>
</dbReference>
<dbReference type="Proteomes" id="UP000013911">
    <property type="component" value="Unassembled WGS sequence"/>
</dbReference>
<dbReference type="NCBIfam" id="NF006767">
    <property type="entry name" value="PRK09289.1"/>
    <property type="match status" value="1"/>
</dbReference>
<dbReference type="GO" id="GO:0004746">
    <property type="term" value="F:riboflavin synthase activity"/>
    <property type="evidence" value="ECO:0007669"/>
    <property type="project" value="UniProtKB-UniRule"/>
</dbReference>
<evidence type="ECO:0000259" key="12">
    <source>
        <dbReference type="PROSITE" id="PS51177"/>
    </source>
</evidence>
<evidence type="ECO:0000313" key="13">
    <source>
        <dbReference type="EMBL" id="EON70489.1"/>
    </source>
</evidence>
<evidence type="ECO:0000256" key="8">
    <source>
        <dbReference type="ARBA" id="ARBA00022679"/>
    </source>
</evidence>
<evidence type="ECO:0000256" key="6">
    <source>
        <dbReference type="ARBA" id="ARBA00013950"/>
    </source>
</evidence>
<protein>
    <recommendedName>
        <fullName evidence="6 10">Riboflavin synthase</fullName>
        <ecNumber evidence="5 10">2.5.1.9</ecNumber>
    </recommendedName>
</protein>
<dbReference type="OrthoDB" id="9788537at2"/>
<evidence type="ECO:0000256" key="10">
    <source>
        <dbReference type="NCBIfam" id="TIGR00187"/>
    </source>
</evidence>
<name>R7Z8Y0_LYSSH</name>
<organism evidence="13 14">
    <name type="scientific">Lysinibacillus sphaericus OT4b.31</name>
    <dbReference type="NCBI Taxonomy" id="1285586"/>
    <lineage>
        <taxon>Bacteria</taxon>
        <taxon>Bacillati</taxon>
        <taxon>Bacillota</taxon>
        <taxon>Bacilli</taxon>
        <taxon>Bacillales</taxon>
        <taxon>Bacillaceae</taxon>
        <taxon>Lysinibacillus</taxon>
    </lineage>
</organism>
<dbReference type="PROSITE" id="PS51177">
    <property type="entry name" value="LUMAZINE_BIND"/>
    <property type="match status" value="2"/>
</dbReference>
<evidence type="ECO:0000256" key="5">
    <source>
        <dbReference type="ARBA" id="ARBA00012827"/>
    </source>
</evidence>
<comment type="function">
    <text evidence="2">Catalyzes the dismutation of two molecules of 6,7-dimethyl-8-ribityllumazine, resulting in the formation of riboflavin and 5-amino-6-(D-ribitylamino)uracil.</text>
</comment>
<evidence type="ECO:0000256" key="1">
    <source>
        <dbReference type="ARBA" id="ARBA00000968"/>
    </source>
</evidence>
<dbReference type="Pfam" id="PF00677">
    <property type="entry name" value="Lum_binding"/>
    <property type="match status" value="2"/>
</dbReference>
<evidence type="ECO:0000256" key="9">
    <source>
        <dbReference type="ARBA" id="ARBA00022737"/>
    </source>
</evidence>
<dbReference type="SUPFAM" id="SSF63380">
    <property type="entry name" value="Riboflavin synthase domain-like"/>
    <property type="match status" value="2"/>
</dbReference>
<dbReference type="eggNOG" id="COG0307">
    <property type="taxonomic scope" value="Bacteria"/>
</dbReference>
<dbReference type="EC" id="2.5.1.9" evidence="5 10"/>
<feature type="repeat" description="Lumazine-binding" evidence="11">
    <location>
        <begin position="97"/>
        <end position="193"/>
    </location>
</feature>
<dbReference type="FunFam" id="2.40.30.20:FF:000003">
    <property type="entry name" value="Riboflavin synthase, alpha subunit"/>
    <property type="match status" value="1"/>
</dbReference>
<dbReference type="RefSeq" id="WP_010861136.1">
    <property type="nucleotide sequence ID" value="NZ_KB933408.1"/>
</dbReference>
<dbReference type="HOGENOM" id="CLU_034388_2_0_9"/>
<gene>
    <name evidence="13" type="ORF">H131_21187</name>
</gene>
<evidence type="ECO:0000256" key="11">
    <source>
        <dbReference type="PROSITE-ProRule" id="PRU00524"/>
    </source>
</evidence>
<keyword evidence="7" id="KW-0686">Riboflavin biosynthesis</keyword>
<comment type="catalytic activity">
    <reaction evidence="1">
        <text>2 6,7-dimethyl-8-(1-D-ribityl)lumazine + H(+) = 5-amino-6-(D-ribitylamino)uracil + riboflavin</text>
        <dbReference type="Rhea" id="RHEA:20772"/>
        <dbReference type="ChEBI" id="CHEBI:15378"/>
        <dbReference type="ChEBI" id="CHEBI:15934"/>
        <dbReference type="ChEBI" id="CHEBI:57986"/>
        <dbReference type="ChEBI" id="CHEBI:58201"/>
        <dbReference type="EC" id="2.5.1.9"/>
    </reaction>
</comment>
<evidence type="ECO:0000256" key="2">
    <source>
        <dbReference type="ARBA" id="ARBA00002803"/>
    </source>
</evidence>
<evidence type="ECO:0000256" key="4">
    <source>
        <dbReference type="ARBA" id="ARBA00011233"/>
    </source>
</evidence>
<dbReference type="GO" id="GO:0009231">
    <property type="term" value="P:riboflavin biosynthetic process"/>
    <property type="evidence" value="ECO:0007669"/>
    <property type="project" value="UniProtKB-KW"/>
</dbReference>
<dbReference type="EMBL" id="AQPX01000033">
    <property type="protein sequence ID" value="EON70489.1"/>
    <property type="molecule type" value="Genomic_DNA"/>
</dbReference>
<reference evidence="13 14" key="1">
    <citation type="submission" date="2013-04" db="EMBL/GenBank/DDBJ databases">
        <title>Draft genome of the heavy metal tolerant bacterium Lysinibacillus sphaericus strain OT4b.31.</title>
        <authorList>
            <person name="Pena-Montenegro T.D."/>
            <person name="Dussan J."/>
        </authorList>
    </citation>
    <scope>NUCLEOTIDE SEQUENCE [LARGE SCALE GENOMIC DNA]</scope>
    <source>
        <strain evidence="13 14">OT4b.31</strain>
    </source>
</reference>